<gene>
    <name evidence="1" type="ORF">N9R04_07155</name>
</gene>
<dbReference type="Proteomes" id="UP001209553">
    <property type="component" value="Unassembled WGS sequence"/>
</dbReference>
<evidence type="ECO:0000313" key="2">
    <source>
        <dbReference type="Proteomes" id="UP001209553"/>
    </source>
</evidence>
<evidence type="ECO:0000313" key="1">
    <source>
        <dbReference type="EMBL" id="MCU5746495.1"/>
    </source>
</evidence>
<keyword evidence="2" id="KW-1185">Reference proteome</keyword>
<protein>
    <recommendedName>
        <fullName evidence="3">Phage protein</fullName>
    </recommendedName>
</protein>
<sequence>MQKEDSSALSKNYTNYIYNADDYVREQTNIIDNDNFIYYVSIFHDEYPFKETKNFILDGYNQDGKRFAKKQYQQYFAASNEKMSDKSHKTVSPFNHLNLDDMKRIVHDDTFDYQINQGLEAYKRELYLPAAATFAVAIETFLIKLKRANNIKHKNSDSFMYSKLLEDLGKNNKLNYRTKKRIEVAYSMRNIVNHTQAGAVAKTDCDFLLNTLKDLVDNNQETIAEYNKSIDDSK</sequence>
<name>A0ABT2QRB5_9STAP</name>
<accession>A0ABT2QRB5</accession>
<dbReference type="RefSeq" id="WP_262856087.1">
    <property type="nucleotide sequence ID" value="NZ_JAOPKZ010000011.1"/>
</dbReference>
<organism evidence="1 2">
    <name type="scientific">Staphylococcus marylandisciuri</name>
    <dbReference type="NCBI Taxonomy" id="2981529"/>
    <lineage>
        <taxon>Bacteria</taxon>
        <taxon>Bacillati</taxon>
        <taxon>Bacillota</taxon>
        <taxon>Bacilli</taxon>
        <taxon>Bacillales</taxon>
        <taxon>Staphylococcaceae</taxon>
        <taxon>Staphylococcus</taxon>
    </lineage>
</organism>
<reference evidence="1 2" key="1">
    <citation type="journal article" date="2023" name="Int. J. Syst. Evol. Microbiol.">
        <title>Streptococcus sciuri sp. nov., Staphylococcus marylandisciuri sp. nov. and Staphylococcus americanisciuri sp. nov., isolated from faeces of eastern grey squirrel (Sciurus carolinensis).</title>
        <authorList>
            <person name="Volokhov D.V."/>
            <person name="Zagorodnyaya T.A."/>
            <person name="Furtak V.A."/>
            <person name="Nattanmai G."/>
            <person name="Randall L."/>
            <person name="Jose S."/>
            <person name="Gao Y."/>
            <person name="Eisenberg T."/>
            <person name="Delmonte P."/>
            <person name="Blom J."/>
            <person name="Mitchell K.K."/>
        </authorList>
    </citation>
    <scope>NUCLEOTIDE SEQUENCE [LARGE SCALE GENOMIC DNA]</scope>
    <source>
        <strain evidence="1 2">SQ8-PEA</strain>
    </source>
</reference>
<evidence type="ECO:0008006" key="3">
    <source>
        <dbReference type="Google" id="ProtNLM"/>
    </source>
</evidence>
<proteinExistence type="predicted"/>
<comment type="caution">
    <text evidence="1">The sequence shown here is derived from an EMBL/GenBank/DDBJ whole genome shotgun (WGS) entry which is preliminary data.</text>
</comment>
<dbReference type="EMBL" id="JAOPKZ010000011">
    <property type="protein sequence ID" value="MCU5746495.1"/>
    <property type="molecule type" value="Genomic_DNA"/>
</dbReference>